<keyword evidence="2" id="KW-0732">Signal</keyword>
<gene>
    <name evidence="4" type="ORF">RM574_00135</name>
    <name evidence="3" type="ORF">RM698_02150</name>
</gene>
<dbReference type="RefSeq" id="WP_007827440.1">
    <property type="nucleotide sequence ID" value="NZ_JAVRER010000001.1"/>
</dbReference>
<dbReference type="InterPro" id="IPR006311">
    <property type="entry name" value="TAT_signal"/>
</dbReference>
<sequence length="271" mass="30599">MSLNTIDRRSVLRAALGVAGAATAVSLAGAGPAAAHGRGRPARPPRRNAADLPVVPGMTGDRWHNEFWYQYDEVSYFNPTPEMTAAVGAIITPFGGFEKIYDAWEATRRSGSYPRPYLDLIKPNKDAFVVLSREQRKIYDEYYGGDPRGLVDAFQQFGQGTLYDPRRPEGERVHMMNFTPPDPTHAYHRWHPFLAGFVLLGIDTAWWTHINRLAGAAWELQSLAQPQIDRDDNPPLPRRTVDRLTVKWLRRDRAALDRAFDAWPYPADLGK</sequence>
<evidence type="ECO:0000256" key="2">
    <source>
        <dbReference type="SAM" id="SignalP"/>
    </source>
</evidence>
<keyword evidence="6" id="KW-1185">Reference proteome</keyword>
<comment type="caution">
    <text evidence="4">The sequence shown here is derived from an EMBL/GenBank/DDBJ whole genome shotgun (WGS) entry which is preliminary data.</text>
</comment>
<organism evidence="4 5">
    <name type="scientific">Streptomyces evansiae</name>
    <dbReference type="NCBI Taxonomy" id="3075535"/>
    <lineage>
        <taxon>Bacteria</taxon>
        <taxon>Bacillati</taxon>
        <taxon>Actinomycetota</taxon>
        <taxon>Actinomycetes</taxon>
        <taxon>Kitasatosporales</taxon>
        <taxon>Streptomycetaceae</taxon>
        <taxon>Streptomyces</taxon>
    </lineage>
</organism>
<dbReference type="Proteomes" id="UP001183610">
    <property type="component" value="Unassembled WGS sequence"/>
</dbReference>
<protein>
    <submittedName>
        <fullName evidence="4">Tat pathway signal sequence domain protein</fullName>
    </submittedName>
</protein>
<evidence type="ECO:0000313" key="3">
    <source>
        <dbReference type="EMBL" id="MDT0407851.1"/>
    </source>
</evidence>
<feature type="compositionally biased region" description="Basic residues" evidence="1">
    <location>
        <begin position="37"/>
        <end position="46"/>
    </location>
</feature>
<dbReference type="PROSITE" id="PS51318">
    <property type="entry name" value="TAT"/>
    <property type="match status" value="1"/>
</dbReference>
<dbReference type="EMBL" id="JAVRET010000003">
    <property type="protein sequence ID" value="MDT0407851.1"/>
    <property type="molecule type" value="Genomic_DNA"/>
</dbReference>
<reference evidence="4" key="2">
    <citation type="submission" date="2024-03" db="EMBL/GenBank/DDBJ databases">
        <title>30 novel species of actinomycetes from the DSMZ collection.</title>
        <authorList>
            <person name="Nouioui I."/>
        </authorList>
    </citation>
    <scope>NUCLEOTIDE SEQUENCE</scope>
    <source>
        <strain evidence="4">DSM 41982</strain>
    </source>
</reference>
<evidence type="ECO:0000313" key="6">
    <source>
        <dbReference type="Proteomes" id="UP001183610"/>
    </source>
</evidence>
<evidence type="ECO:0000313" key="5">
    <source>
        <dbReference type="Proteomes" id="UP001183607"/>
    </source>
</evidence>
<dbReference type="EMBL" id="JAVRER010000001">
    <property type="protein sequence ID" value="MDT0413889.1"/>
    <property type="molecule type" value="Genomic_DNA"/>
</dbReference>
<feature type="region of interest" description="Disordered" evidence="1">
    <location>
        <begin position="30"/>
        <end position="54"/>
    </location>
</feature>
<accession>A0ABD5DYK7</accession>
<evidence type="ECO:0000313" key="4">
    <source>
        <dbReference type="EMBL" id="MDT0413889.1"/>
    </source>
</evidence>
<dbReference type="AlphaFoldDB" id="A0ABD5DYK7"/>
<reference evidence="5 6" key="1">
    <citation type="submission" date="2023-07" db="EMBL/GenBank/DDBJ databases">
        <title>30 novel species of actinomycetes from the DSMZ collection.</title>
        <authorList>
            <person name="Nouioui I."/>
        </authorList>
    </citation>
    <scope>NUCLEOTIDE SEQUENCE [LARGE SCALE GENOMIC DNA]</scope>
    <source>
        <strain evidence="3 6">DSM 41979</strain>
        <strain evidence="5">DSM 41982</strain>
    </source>
</reference>
<feature type="signal peptide" evidence="2">
    <location>
        <begin position="1"/>
        <end position="24"/>
    </location>
</feature>
<feature type="chain" id="PRO_5044726127" evidence="2">
    <location>
        <begin position="25"/>
        <end position="271"/>
    </location>
</feature>
<proteinExistence type="predicted"/>
<dbReference type="Proteomes" id="UP001183607">
    <property type="component" value="Unassembled WGS sequence"/>
</dbReference>
<name>A0ABD5DYK7_9ACTN</name>
<evidence type="ECO:0000256" key="1">
    <source>
        <dbReference type="SAM" id="MobiDB-lite"/>
    </source>
</evidence>